<evidence type="ECO:0000313" key="3">
    <source>
        <dbReference type="Proteomes" id="UP000243006"/>
    </source>
</evidence>
<feature type="region of interest" description="Disordered" evidence="1">
    <location>
        <begin position="1"/>
        <end position="38"/>
    </location>
</feature>
<organism evidence="2 3">
    <name type="scientific">Trichinella nativa</name>
    <dbReference type="NCBI Taxonomy" id="6335"/>
    <lineage>
        <taxon>Eukaryota</taxon>
        <taxon>Metazoa</taxon>
        <taxon>Ecdysozoa</taxon>
        <taxon>Nematoda</taxon>
        <taxon>Enoplea</taxon>
        <taxon>Dorylaimia</taxon>
        <taxon>Trichinellida</taxon>
        <taxon>Trichinellidae</taxon>
        <taxon>Trichinella</taxon>
    </lineage>
</organism>
<evidence type="ECO:0000256" key="1">
    <source>
        <dbReference type="SAM" id="MobiDB-lite"/>
    </source>
</evidence>
<dbReference type="Proteomes" id="UP000243006">
    <property type="component" value="Unassembled WGS sequence"/>
</dbReference>
<proteinExistence type="predicted"/>
<protein>
    <submittedName>
        <fullName evidence="2">Uncharacterized protein</fullName>
    </submittedName>
</protein>
<evidence type="ECO:0000313" key="2">
    <source>
        <dbReference type="EMBL" id="OUC45558.1"/>
    </source>
</evidence>
<gene>
    <name evidence="2" type="ORF">D917_08358</name>
</gene>
<sequence>MPSPAFEDDFKGHPRCSRALRDRSTGGMYAGSMEENNRRHTGGRWLCRRQWRIKFLLFQIVDLRSVRSVYKPVKSEFERI</sequence>
<dbReference type="EMBL" id="LVZM01009111">
    <property type="protein sequence ID" value="OUC45558.1"/>
    <property type="molecule type" value="Genomic_DNA"/>
</dbReference>
<reference evidence="2 3" key="1">
    <citation type="submission" date="2015-04" db="EMBL/GenBank/DDBJ databases">
        <title>Draft genome of the roundworm Trichinella nativa.</title>
        <authorList>
            <person name="Mitreva M."/>
        </authorList>
    </citation>
    <scope>NUCLEOTIDE SEQUENCE [LARGE SCALE GENOMIC DNA]</scope>
    <source>
        <strain evidence="2 3">ISS45</strain>
    </source>
</reference>
<comment type="caution">
    <text evidence="2">The sequence shown here is derived from an EMBL/GenBank/DDBJ whole genome shotgun (WGS) entry which is preliminary data.</text>
</comment>
<accession>A0A1Y3ER57</accession>
<name>A0A1Y3ER57_9BILA</name>
<dbReference type="AlphaFoldDB" id="A0A1Y3ER57"/>